<organism evidence="1 2">
    <name type="scientific">Russula ochroleuca</name>
    <dbReference type="NCBI Taxonomy" id="152965"/>
    <lineage>
        <taxon>Eukaryota</taxon>
        <taxon>Fungi</taxon>
        <taxon>Dikarya</taxon>
        <taxon>Basidiomycota</taxon>
        <taxon>Agaricomycotina</taxon>
        <taxon>Agaricomycetes</taxon>
        <taxon>Russulales</taxon>
        <taxon>Russulaceae</taxon>
        <taxon>Russula</taxon>
    </lineage>
</organism>
<protein>
    <submittedName>
        <fullName evidence="1">Uncharacterized protein</fullName>
    </submittedName>
</protein>
<reference evidence="1" key="2">
    <citation type="journal article" date="2020" name="Nat. Commun.">
        <title>Large-scale genome sequencing of mycorrhizal fungi provides insights into the early evolution of symbiotic traits.</title>
        <authorList>
            <person name="Miyauchi S."/>
            <person name="Kiss E."/>
            <person name="Kuo A."/>
            <person name="Drula E."/>
            <person name="Kohler A."/>
            <person name="Sanchez-Garcia M."/>
            <person name="Morin E."/>
            <person name="Andreopoulos B."/>
            <person name="Barry K.W."/>
            <person name="Bonito G."/>
            <person name="Buee M."/>
            <person name="Carver A."/>
            <person name="Chen C."/>
            <person name="Cichocki N."/>
            <person name="Clum A."/>
            <person name="Culley D."/>
            <person name="Crous P.W."/>
            <person name="Fauchery L."/>
            <person name="Girlanda M."/>
            <person name="Hayes R.D."/>
            <person name="Keri Z."/>
            <person name="LaButti K."/>
            <person name="Lipzen A."/>
            <person name="Lombard V."/>
            <person name="Magnuson J."/>
            <person name="Maillard F."/>
            <person name="Murat C."/>
            <person name="Nolan M."/>
            <person name="Ohm R.A."/>
            <person name="Pangilinan J."/>
            <person name="Pereira M.F."/>
            <person name="Perotto S."/>
            <person name="Peter M."/>
            <person name="Pfister S."/>
            <person name="Riley R."/>
            <person name="Sitrit Y."/>
            <person name="Stielow J.B."/>
            <person name="Szollosi G."/>
            <person name="Zifcakova L."/>
            <person name="Stursova M."/>
            <person name="Spatafora J.W."/>
            <person name="Tedersoo L."/>
            <person name="Vaario L.M."/>
            <person name="Yamada A."/>
            <person name="Yan M."/>
            <person name="Wang P."/>
            <person name="Xu J."/>
            <person name="Bruns T."/>
            <person name="Baldrian P."/>
            <person name="Vilgalys R."/>
            <person name="Dunand C."/>
            <person name="Henrissat B."/>
            <person name="Grigoriev I.V."/>
            <person name="Hibbett D."/>
            <person name="Nagy L.G."/>
            <person name="Martin F.M."/>
        </authorList>
    </citation>
    <scope>NUCLEOTIDE SEQUENCE</scope>
    <source>
        <strain evidence="1">Prilba</strain>
    </source>
</reference>
<accession>A0A9P5MVB9</accession>
<dbReference type="PANTHER" id="PTHR33266">
    <property type="entry name" value="CHROMOSOME 15, WHOLE GENOME SHOTGUN SEQUENCE"/>
    <property type="match status" value="1"/>
</dbReference>
<dbReference type="AlphaFoldDB" id="A0A9P5MVB9"/>
<dbReference type="PANTHER" id="PTHR33266:SF1">
    <property type="entry name" value="F-BOX DOMAIN-CONTAINING PROTEIN"/>
    <property type="match status" value="1"/>
</dbReference>
<sequence>MHLSNTSDVDGSKGVPSNPESHMFGLPIVGGTGGLLLWHTVVEDKTLRFAKQKLLDGRSTLLIGEHSSSLACLATRFALEFNEDADSRDLSCKQVERHMRLCLAATTGFRKLVTCSASEPLLAEAAFEILHHSDASSVHHLANHANLYCVDRGRRGELVAALIIMQARDAALPTTLHRRRWVTVAEFMQSLLPVSAYDTLINSLPTLWHVGEDIPFGQTFENYRLWFNHVIKVEDSKVIRAEFLWKYITRGAMIVCKDNQLGVDIILPICFMDGNLSRHTVSAIYIQVKNAEDYKLKVDKTLFDAMNPQHLLGTLSNHPRPIIRIVFALASPEAGVSFPLPPERPPHHPAMFTTFDVWCAGLSTKTFQQIGSDLESYRTLLDRSLKPHDVFELKEADYRHLSNETKVERENLRRNMAPLIMFSGHDGIHQ</sequence>
<dbReference type="OrthoDB" id="107110at2759"/>
<name>A0A9P5MVB9_9AGAM</name>
<evidence type="ECO:0000313" key="2">
    <source>
        <dbReference type="Proteomes" id="UP000759537"/>
    </source>
</evidence>
<dbReference type="EMBL" id="WHVB01000009">
    <property type="protein sequence ID" value="KAF8479560.1"/>
    <property type="molecule type" value="Genomic_DNA"/>
</dbReference>
<dbReference type="Proteomes" id="UP000759537">
    <property type="component" value="Unassembled WGS sequence"/>
</dbReference>
<gene>
    <name evidence="1" type="ORF">DFH94DRAFT_693021</name>
</gene>
<evidence type="ECO:0000313" key="1">
    <source>
        <dbReference type="EMBL" id="KAF8479560.1"/>
    </source>
</evidence>
<proteinExistence type="predicted"/>
<reference evidence="1" key="1">
    <citation type="submission" date="2019-10" db="EMBL/GenBank/DDBJ databases">
        <authorList>
            <consortium name="DOE Joint Genome Institute"/>
            <person name="Kuo A."/>
            <person name="Miyauchi S."/>
            <person name="Kiss E."/>
            <person name="Drula E."/>
            <person name="Kohler A."/>
            <person name="Sanchez-Garcia M."/>
            <person name="Andreopoulos B."/>
            <person name="Barry K.W."/>
            <person name="Bonito G."/>
            <person name="Buee M."/>
            <person name="Carver A."/>
            <person name="Chen C."/>
            <person name="Cichocki N."/>
            <person name="Clum A."/>
            <person name="Culley D."/>
            <person name="Crous P.W."/>
            <person name="Fauchery L."/>
            <person name="Girlanda M."/>
            <person name="Hayes R."/>
            <person name="Keri Z."/>
            <person name="LaButti K."/>
            <person name="Lipzen A."/>
            <person name="Lombard V."/>
            <person name="Magnuson J."/>
            <person name="Maillard F."/>
            <person name="Morin E."/>
            <person name="Murat C."/>
            <person name="Nolan M."/>
            <person name="Ohm R."/>
            <person name="Pangilinan J."/>
            <person name="Pereira M."/>
            <person name="Perotto S."/>
            <person name="Peter M."/>
            <person name="Riley R."/>
            <person name="Sitrit Y."/>
            <person name="Stielow B."/>
            <person name="Szollosi G."/>
            <person name="Zifcakova L."/>
            <person name="Stursova M."/>
            <person name="Spatafora J.W."/>
            <person name="Tedersoo L."/>
            <person name="Vaario L.-M."/>
            <person name="Yamada A."/>
            <person name="Yan M."/>
            <person name="Wang P."/>
            <person name="Xu J."/>
            <person name="Bruns T."/>
            <person name="Baldrian P."/>
            <person name="Vilgalys R."/>
            <person name="Henrissat B."/>
            <person name="Grigoriev I.V."/>
            <person name="Hibbett D."/>
            <person name="Nagy L.G."/>
            <person name="Martin F.M."/>
        </authorList>
    </citation>
    <scope>NUCLEOTIDE SEQUENCE</scope>
    <source>
        <strain evidence="1">Prilba</strain>
    </source>
</reference>
<comment type="caution">
    <text evidence="1">The sequence shown here is derived from an EMBL/GenBank/DDBJ whole genome shotgun (WGS) entry which is preliminary data.</text>
</comment>
<keyword evidence="2" id="KW-1185">Reference proteome</keyword>